<dbReference type="Gene3D" id="3.30.70.3450">
    <property type="match status" value="1"/>
</dbReference>
<dbReference type="Pfam" id="PF02913">
    <property type="entry name" value="FAD-oxidase_C"/>
    <property type="match status" value="1"/>
</dbReference>
<dbReference type="InterPro" id="IPR006094">
    <property type="entry name" value="Oxid_FAD_bind_N"/>
</dbReference>
<protein>
    <recommendedName>
        <fullName evidence="5 13">Alkylglycerone-phosphate synthase</fullName>
        <shortName evidence="13">Alkyl-DHAP synthase</shortName>
        <ecNumber evidence="5 13">2.5.1.26</ecNumber>
    </recommendedName>
</protein>
<dbReference type="GO" id="GO:0008609">
    <property type="term" value="F:alkylglycerone-phosphate synthase activity"/>
    <property type="evidence" value="ECO:0007669"/>
    <property type="project" value="UniProtKB-EC"/>
</dbReference>
<comment type="function">
    <text evidence="13">Catalyzes the exchange of an acyl for a long-chain alkyl group and the formation of the ether bond in the biosynthesis of ether phospholipids.</text>
</comment>
<evidence type="ECO:0000256" key="11">
    <source>
        <dbReference type="PIRSR" id="PIRSR625650-3"/>
    </source>
</evidence>
<name>A0A8S1D9E9_9INSE</name>
<evidence type="ECO:0000256" key="9">
    <source>
        <dbReference type="PIRSR" id="PIRSR625650-1"/>
    </source>
</evidence>
<evidence type="ECO:0000256" key="12">
    <source>
        <dbReference type="PIRSR" id="PIRSR625650-4"/>
    </source>
</evidence>
<evidence type="ECO:0000256" key="4">
    <source>
        <dbReference type="ARBA" id="ARBA00011738"/>
    </source>
</evidence>
<dbReference type="InterPro" id="IPR004113">
    <property type="entry name" value="FAD-bd_oxidored_4_C"/>
</dbReference>
<dbReference type="PANTHER" id="PTHR46568:SF1">
    <property type="entry name" value="ALKYLDIHYDROXYACETONEPHOSPHATE SYNTHASE, PEROXISOMAL"/>
    <property type="match status" value="1"/>
</dbReference>
<keyword evidence="6 13" id="KW-0285">Flavoprotein</keyword>
<dbReference type="GO" id="GO:0071949">
    <property type="term" value="F:FAD binding"/>
    <property type="evidence" value="ECO:0007669"/>
    <property type="project" value="InterPro"/>
</dbReference>
<gene>
    <name evidence="15" type="ORF">CLODIP_2_CD00927</name>
</gene>
<dbReference type="EMBL" id="CADEPI010000141">
    <property type="protein sequence ID" value="CAB3377208.1"/>
    <property type="molecule type" value="Genomic_DNA"/>
</dbReference>
<proteinExistence type="inferred from homology"/>
<dbReference type="InterPro" id="IPR016169">
    <property type="entry name" value="FAD-bd_PCMH_sub2"/>
</dbReference>
<dbReference type="GO" id="GO:0008610">
    <property type="term" value="P:lipid biosynthetic process"/>
    <property type="evidence" value="ECO:0007669"/>
    <property type="project" value="InterPro"/>
</dbReference>
<organism evidence="15 16">
    <name type="scientific">Cloeon dipterum</name>
    <dbReference type="NCBI Taxonomy" id="197152"/>
    <lineage>
        <taxon>Eukaryota</taxon>
        <taxon>Metazoa</taxon>
        <taxon>Ecdysozoa</taxon>
        <taxon>Arthropoda</taxon>
        <taxon>Hexapoda</taxon>
        <taxon>Insecta</taxon>
        <taxon>Pterygota</taxon>
        <taxon>Palaeoptera</taxon>
        <taxon>Ephemeroptera</taxon>
        <taxon>Pisciforma</taxon>
        <taxon>Baetidae</taxon>
        <taxon>Cloeon</taxon>
    </lineage>
</organism>
<feature type="site" description="Important for enzyme activity" evidence="12">
    <location>
        <position position="442"/>
    </location>
</feature>
<accession>A0A8S1D9E9</accession>
<evidence type="ECO:0000256" key="5">
    <source>
        <dbReference type="ARBA" id="ARBA00012385"/>
    </source>
</evidence>
<comment type="subcellular location">
    <subcellularLocation>
        <location evidence="1 13">Peroxisome</location>
    </subcellularLocation>
</comment>
<dbReference type="Pfam" id="PF01565">
    <property type="entry name" value="FAD_binding_4"/>
    <property type="match status" value="1"/>
</dbReference>
<keyword evidence="13" id="KW-0444">Lipid biosynthesis</keyword>
<dbReference type="PROSITE" id="PS51387">
    <property type="entry name" value="FAD_PCMH"/>
    <property type="match status" value="1"/>
</dbReference>
<evidence type="ECO:0000256" key="10">
    <source>
        <dbReference type="PIRSR" id="PIRSR625650-2"/>
    </source>
</evidence>
<dbReference type="GO" id="GO:0005777">
    <property type="term" value="C:peroxisome"/>
    <property type="evidence" value="ECO:0007669"/>
    <property type="project" value="UniProtKB-SubCell"/>
</dbReference>
<reference evidence="15 16" key="1">
    <citation type="submission" date="2020-04" db="EMBL/GenBank/DDBJ databases">
        <authorList>
            <person name="Alioto T."/>
            <person name="Alioto T."/>
            <person name="Gomez Garrido J."/>
        </authorList>
    </citation>
    <scope>NUCLEOTIDE SEQUENCE [LARGE SCALE GENOMIC DNA]</scope>
</reference>
<feature type="binding site" evidence="11">
    <location>
        <begin position="339"/>
        <end position="342"/>
    </location>
    <ligand>
        <name>FAD</name>
        <dbReference type="ChEBI" id="CHEBI:57692"/>
    </ligand>
</feature>
<feature type="binding site" evidence="11">
    <location>
        <begin position="391"/>
        <end position="397"/>
    </location>
    <ligand>
        <name>FAD</name>
        <dbReference type="ChEBI" id="CHEBI:57692"/>
    </ligand>
</feature>
<comment type="caution">
    <text evidence="15">The sequence shown here is derived from an EMBL/GenBank/DDBJ whole genome shotgun (WGS) entry which is preliminary data.</text>
</comment>
<comment type="similarity">
    <text evidence="3 13">Belongs to the FAD-binding oxidoreductase/transferase type 4 family.</text>
</comment>
<dbReference type="EC" id="2.5.1.26" evidence="5 13"/>
<evidence type="ECO:0000313" key="15">
    <source>
        <dbReference type="EMBL" id="CAB3377208.1"/>
    </source>
</evidence>
<comment type="catalytic activity">
    <reaction evidence="13">
        <text>a long chain fatty alcohol + a 1-acylglycerone 3-phosphate = a 1-O-alkylglycerone 3-phosphate + a long-chain fatty acid + H(+)</text>
        <dbReference type="Rhea" id="RHEA:36171"/>
        <dbReference type="ChEBI" id="CHEBI:15378"/>
        <dbReference type="ChEBI" id="CHEBI:17135"/>
        <dbReference type="ChEBI" id="CHEBI:57534"/>
        <dbReference type="ChEBI" id="CHEBI:57560"/>
        <dbReference type="ChEBI" id="CHEBI:73315"/>
        <dbReference type="EC" id="2.5.1.26"/>
    </reaction>
</comment>
<dbReference type="AlphaFoldDB" id="A0A8S1D9E9"/>
<dbReference type="OrthoDB" id="7786253at2759"/>
<comment type="cofactor">
    <cofactor evidence="11 13">
        <name>FAD</name>
        <dbReference type="ChEBI" id="CHEBI:57692"/>
    </cofactor>
</comment>
<dbReference type="SUPFAM" id="SSF56176">
    <property type="entry name" value="FAD-binding/transporter-associated domain-like"/>
    <property type="match status" value="1"/>
</dbReference>
<feature type="binding site" evidence="10">
    <location>
        <position position="537"/>
    </location>
    <ligand>
        <name>substrate</name>
    </ligand>
</feature>
<keyword evidence="13" id="KW-0443">Lipid metabolism</keyword>
<evidence type="ECO:0000256" key="1">
    <source>
        <dbReference type="ARBA" id="ARBA00004275"/>
    </source>
</evidence>
<keyword evidence="7 11" id="KW-0274">FAD</keyword>
<dbReference type="Proteomes" id="UP000494165">
    <property type="component" value="Unassembled WGS sequence"/>
</dbReference>
<dbReference type="InterPro" id="IPR016167">
    <property type="entry name" value="FAD-bd_PCMH_sub1"/>
</dbReference>
<comment type="subunit">
    <text evidence="4 13">Homodimer.</text>
</comment>
<dbReference type="InterPro" id="IPR025650">
    <property type="entry name" value="Alkyl-DHAP_Synthase"/>
</dbReference>
<keyword evidence="16" id="KW-1185">Reference proteome</keyword>
<evidence type="ECO:0000256" key="13">
    <source>
        <dbReference type="RuleBase" id="RU363113"/>
    </source>
</evidence>
<dbReference type="Gene3D" id="3.30.43.10">
    <property type="entry name" value="Uridine Diphospho-n-acetylenolpyruvylglucosamine Reductase, domain 2"/>
    <property type="match status" value="2"/>
</dbReference>
<dbReference type="Gene3D" id="3.30.300.330">
    <property type="match status" value="1"/>
</dbReference>
<dbReference type="Gene3D" id="1.10.45.10">
    <property type="entry name" value="Vanillyl-alcohol Oxidase, Chain A, domain 4"/>
    <property type="match status" value="1"/>
</dbReference>
<keyword evidence="13" id="KW-0808">Transferase</keyword>
<comment type="pathway">
    <text evidence="2 13">Glycerolipid metabolism; ether lipid biosynthesis.</text>
</comment>
<dbReference type="PANTHER" id="PTHR46568">
    <property type="entry name" value="ALKYLDIHYDROXYACETONEPHOSPHATE SYNTHASE, PEROXISOMAL"/>
    <property type="match status" value="1"/>
</dbReference>
<dbReference type="InterPro" id="IPR016171">
    <property type="entry name" value="Vanillyl_alc_oxidase_C-sub2"/>
</dbReference>
<dbReference type="InterPro" id="IPR016166">
    <property type="entry name" value="FAD-bd_PCMH"/>
</dbReference>
<dbReference type="InterPro" id="IPR016164">
    <property type="entry name" value="FAD-linked_Oxase-like_C"/>
</dbReference>
<sequence length="689" mass="77292">MGTAESTVRDDDNRLFRGHSHILDDITHLRSKKIGKIERVADVVIWPGCHGDVVGISTTEHSVLKRYQFDFCSICDPNKLRMIARRLTTANENNRKSSGSIPLKRQELLKWHGWGYKDTKVIVTQRGKLFITSNRYPLVKISQVSLKVREWIQQVWGIDLYEVENIPEPPENPDISNFPDPFLESEFLDGLLTLQIVYSTDGEDRFFRSHGQAMSDIMNARRYQIARLPDLVVWPNSHEDVVKIVDLSNKCNIVIIPFGGGTNVTSAVTCNPNEIRMIVSLDTSQMNQILWLDKRNLTVCVQSGITGRDLEEQLFREGFTTGHDPDSLEFSSVGGWVSTRASGMKKNRYGNIEDLVVHIRFVTAVGVLEKESRGPRISCGIDFNQIILGSEGTLGVITEVCLKVRPLPQLQVYASFVFPDFETGVKFTHDVAMKNIQPASLRLMDNMQFRMGLIMKEEQTFIGEIVDKLKLTALRAIANINEDEMSFAVAVFEGFKDEVAINKVKIEKLVVKYGGVSAGAKNGERGYLLTSTIGYMRDICLNLGMLSDSFETSVPWDRVLQLCKNVKSVVAEESKEKGLKHLSVCCRVTQVYDTGACVYFYFAFNAAGVADALRVYEQIESRARDEAIACGGNISHHHGVGQKRRKWVPRQISPTAVGLYSAIKKTLDPNNVFAVQNIVLPAEITSSKL</sequence>
<evidence type="ECO:0000256" key="7">
    <source>
        <dbReference type="ARBA" id="ARBA00022827"/>
    </source>
</evidence>
<evidence type="ECO:0000256" key="6">
    <source>
        <dbReference type="ARBA" id="ARBA00022630"/>
    </source>
</evidence>
<dbReference type="Gene3D" id="3.30.465.10">
    <property type="match status" value="1"/>
</dbReference>
<dbReference type="SUPFAM" id="SSF55103">
    <property type="entry name" value="FAD-linked oxidases, C-terminal domain"/>
    <property type="match status" value="1"/>
</dbReference>
<dbReference type="InterPro" id="IPR036318">
    <property type="entry name" value="FAD-bd_PCMH-like_sf"/>
</dbReference>
<evidence type="ECO:0000256" key="8">
    <source>
        <dbReference type="ARBA" id="ARBA00023140"/>
    </source>
</evidence>
<evidence type="ECO:0000313" key="16">
    <source>
        <dbReference type="Proteomes" id="UP000494165"/>
    </source>
</evidence>
<feature type="domain" description="FAD-binding PCMH-type" evidence="14">
    <location>
        <begin position="225"/>
        <end position="407"/>
    </location>
</feature>
<keyword evidence="8 13" id="KW-0576">Peroxisome</keyword>
<evidence type="ECO:0000259" key="14">
    <source>
        <dbReference type="PROSITE" id="PS51387"/>
    </source>
</evidence>
<evidence type="ECO:0000256" key="2">
    <source>
        <dbReference type="ARBA" id="ARBA00004670"/>
    </source>
</evidence>
<evidence type="ECO:0000256" key="3">
    <source>
        <dbReference type="ARBA" id="ARBA00008000"/>
    </source>
</evidence>
<feature type="active site" description="Proton donor/acceptor" evidence="9">
    <location>
        <position position="599"/>
    </location>
</feature>